<geneLocation type="plasmid" evidence="1 2">
    <name>p6</name>
</geneLocation>
<accession>A0A7L5BRY7</accession>
<dbReference type="KEGG" id="roy:G3A56_27485"/>
<evidence type="ECO:0000313" key="2">
    <source>
        <dbReference type="Proteomes" id="UP000464865"/>
    </source>
</evidence>
<sequence>MKTNIRYILSASRMRCDVRDLAEVSMIDHFPRGGMDRRGAANANDGAVHRAPKRASFPADRLTVPAKGVLIRIPVSIDMFDDCAIRDKHLPQPDLEVSIAVDEQGAFLTARLNGASFRRTMRRVRDDQRDHKPLGRLFIVGRIVTPGVITDPGLQYEYI</sequence>
<gene>
    <name evidence="1" type="ORF">G3A56_27485</name>
</gene>
<proteinExistence type="predicted"/>
<dbReference type="AlphaFoldDB" id="A0A7L5BRY7"/>
<keyword evidence="2" id="KW-1185">Reference proteome</keyword>
<dbReference type="Proteomes" id="UP000464865">
    <property type="component" value="Plasmid p6"/>
</dbReference>
<evidence type="ECO:0000313" key="1">
    <source>
        <dbReference type="EMBL" id="QIB41541.1"/>
    </source>
</evidence>
<keyword evidence="1" id="KW-0614">Plasmid</keyword>
<dbReference type="EMBL" id="CP048638">
    <property type="protein sequence ID" value="QIB41541.1"/>
    <property type="molecule type" value="Genomic_DNA"/>
</dbReference>
<protein>
    <submittedName>
        <fullName evidence="1">Uncharacterized protein</fullName>
    </submittedName>
</protein>
<name>A0A7L5BRY7_9HYPH</name>
<reference evidence="1 2" key="1">
    <citation type="submission" date="2020-02" db="EMBL/GenBank/DDBJ databases">
        <title>Plant-Promoting Endophytic Bacterium Rhizobium oryzihabitans sp. nov., Isolated from the Root of Rice.</title>
        <authorList>
            <person name="zhao J."/>
            <person name="Zhang G."/>
        </authorList>
    </citation>
    <scope>NUCLEOTIDE SEQUENCE [LARGE SCALE GENOMIC DNA]</scope>
    <source>
        <strain evidence="1 2">M15</strain>
        <plasmid evidence="1 2">p6</plasmid>
    </source>
</reference>
<organism evidence="1 2">
    <name type="scientific">Rhizobium oryzihabitans</name>
    <dbReference type="NCBI Taxonomy" id="2267833"/>
    <lineage>
        <taxon>Bacteria</taxon>
        <taxon>Pseudomonadati</taxon>
        <taxon>Pseudomonadota</taxon>
        <taxon>Alphaproteobacteria</taxon>
        <taxon>Hyphomicrobiales</taxon>
        <taxon>Rhizobiaceae</taxon>
        <taxon>Rhizobium/Agrobacterium group</taxon>
        <taxon>Rhizobium</taxon>
    </lineage>
</organism>